<evidence type="ECO:0000256" key="2">
    <source>
        <dbReference type="ARBA" id="ARBA00022603"/>
    </source>
</evidence>
<evidence type="ECO:0000256" key="4">
    <source>
        <dbReference type="ARBA" id="ARBA00022691"/>
    </source>
</evidence>
<organism evidence="6">
    <name type="scientific">Caulobacter sp. 73W</name>
    <dbReference type="NCBI Taxonomy" id="3161137"/>
    <lineage>
        <taxon>Bacteria</taxon>
        <taxon>Pseudomonadati</taxon>
        <taxon>Pseudomonadota</taxon>
        <taxon>Alphaproteobacteria</taxon>
        <taxon>Caulobacterales</taxon>
        <taxon>Caulobacteraceae</taxon>
        <taxon>Caulobacter</taxon>
    </lineage>
</organism>
<sequence>MIEALLKQQIKVGDLTLRLPGGRTIRAGDGTGTPVTVRLNSRGVRRIAAKPTLGLGEAFMDEDLVFEQGRMWDLLEIVGRSGSRIPKGRGGVLTRLKRAIKRRIQQANGRVASRRNVHHHYDISNDLYRRFLDADMQYSCAYFPREGISLEEAQAAKKAHIGAKLRIEPGDEVLDIGSGWGGMAMTLARDFGADVTGVTLSTEQLELARERAAKAGLADRARFELTDYRDITRTFDRIVSVGMLEHVGAPNFRGYFETVRRLLDEDGVAVIHSIGRMEGPRTTNLFTNKYIFPGGYVPALSEIVSAAEDAGLWVTDVEILRIHYAETLRHWRERFLADPEIPSLYDARFLRMWEYYLASAEVGFRYGGHMVFQIQLTRKLDTLPITRDYLAGS</sequence>
<reference evidence="6" key="1">
    <citation type="submission" date="2024-06" db="EMBL/GenBank/DDBJ databases">
        <title>Caulobacter inopinatus, sp. nov.</title>
        <authorList>
            <person name="Donachie S.P."/>
        </authorList>
    </citation>
    <scope>NUCLEOTIDE SEQUENCE</scope>
    <source>
        <strain evidence="6">73W</strain>
    </source>
</reference>
<dbReference type="PANTHER" id="PTHR43667">
    <property type="entry name" value="CYCLOPROPANE-FATTY-ACYL-PHOSPHOLIPID SYNTHASE"/>
    <property type="match status" value="1"/>
</dbReference>
<dbReference type="GO" id="GO:0008168">
    <property type="term" value="F:methyltransferase activity"/>
    <property type="evidence" value="ECO:0007669"/>
    <property type="project" value="UniProtKB-KW"/>
</dbReference>
<dbReference type="EMBL" id="CP158375">
    <property type="protein sequence ID" value="XDO97944.1"/>
    <property type="molecule type" value="Genomic_DNA"/>
</dbReference>
<dbReference type="Gene3D" id="3.40.50.150">
    <property type="entry name" value="Vaccinia Virus protein VP39"/>
    <property type="match status" value="1"/>
</dbReference>
<dbReference type="CDD" id="cd02440">
    <property type="entry name" value="AdoMet_MTases"/>
    <property type="match status" value="1"/>
</dbReference>
<accession>A0AB39KWB7</accession>
<keyword evidence="2 6" id="KW-0489">Methyltransferase</keyword>
<keyword evidence="3 6" id="KW-0808">Transferase</keyword>
<dbReference type="InterPro" id="IPR029063">
    <property type="entry name" value="SAM-dependent_MTases_sf"/>
</dbReference>
<dbReference type="InterPro" id="IPR003333">
    <property type="entry name" value="CMAS"/>
</dbReference>
<name>A0AB39KWB7_9CAUL</name>
<dbReference type="PANTHER" id="PTHR43667:SF1">
    <property type="entry name" value="CYCLOPROPANE-FATTY-ACYL-PHOSPHOLIPID SYNTHASE"/>
    <property type="match status" value="1"/>
</dbReference>
<evidence type="ECO:0000313" key="6">
    <source>
        <dbReference type="EMBL" id="XDO97944.1"/>
    </source>
</evidence>
<keyword evidence="4" id="KW-0949">S-adenosyl-L-methionine</keyword>
<gene>
    <name evidence="6" type="ORF">ABOZ73_05875</name>
</gene>
<protein>
    <submittedName>
        <fullName evidence="6">Cyclopropane-fatty-acyl-phospholipid synthase family protein</fullName>
        <ecNumber evidence="6">2.1.1.-</ecNumber>
    </submittedName>
</protein>
<dbReference type="AlphaFoldDB" id="A0AB39KWB7"/>
<dbReference type="Pfam" id="PF02353">
    <property type="entry name" value="CMAS"/>
    <property type="match status" value="1"/>
</dbReference>
<dbReference type="EC" id="2.1.1.-" evidence="6"/>
<evidence type="ECO:0000256" key="3">
    <source>
        <dbReference type="ARBA" id="ARBA00022679"/>
    </source>
</evidence>
<dbReference type="SUPFAM" id="SSF53335">
    <property type="entry name" value="S-adenosyl-L-methionine-dependent methyltransferases"/>
    <property type="match status" value="1"/>
</dbReference>
<dbReference type="GO" id="GO:0032259">
    <property type="term" value="P:methylation"/>
    <property type="evidence" value="ECO:0007669"/>
    <property type="project" value="UniProtKB-KW"/>
</dbReference>
<keyword evidence="5" id="KW-0443">Lipid metabolism</keyword>
<comment type="similarity">
    <text evidence="1">Belongs to the CFA/CMAS family.</text>
</comment>
<dbReference type="InterPro" id="IPR050723">
    <property type="entry name" value="CFA/CMAS"/>
</dbReference>
<proteinExistence type="inferred from homology"/>
<evidence type="ECO:0000256" key="1">
    <source>
        <dbReference type="ARBA" id="ARBA00010815"/>
    </source>
</evidence>
<dbReference type="GO" id="GO:0008610">
    <property type="term" value="P:lipid biosynthetic process"/>
    <property type="evidence" value="ECO:0007669"/>
    <property type="project" value="InterPro"/>
</dbReference>
<dbReference type="PIRSF" id="PIRSF003085">
    <property type="entry name" value="CMAS"/>
    <property type="match status" value="1"/>
</dbReference>
<evidence type="ECO:0000256" key="5">
    <source>
        <dbReference type="ARBA" id="ARBA00023098"/>
    </source>
</evidence>
<dbReference type="RefSeq" id="WP_369061486.1">
    <property type="nucleotide sequence ID" value="NZ_CP158375.1"/>
</dbReference>